<dbReference type="RefSeq" id="WP_349242993.1">
    <property type="nucleotide sequence ID" value="NZ_JASCXX010000001.1"/>
</dbReference>
<dbReference type="GO" id="GO:0016829">
    <property type="term" value="F:lyase activity"/>
    <property type="evidence" value="ECO:0007669"/>
    <property type="project" value="UniProtKB-KW"/>
</dbReference>
<dbReference type="Gene3D" id="2.60.120.200">
    <property type="match status" value="1"/>
</dbReference>
<dbReference type="InterPro" id="IPR017853">
    <property type="entry name" value="GH"/>
</dbReference>
<name>A0AAW6TWX1_9BACT</name>
<protein>
    <submittedName>
        <fullName evidence="1">Polysaccharide lyase</fullName>
    </submittedName>
</protein>
<dbReference type="AlphaFoldDB" id="A0AAW6TWX1"/>
<dbReference type="Gene3D" id="3.20.20.80">
    <property type="entry name" value="Glycosidases"/>
    <property type="match status" value="1"/>
</dbReference>
<evidence type="ECO:0000313" key="2">
    <source>
        <dbReference type="Proteomes" id="UP001431776"/>
    </source>
</evidence>
<sequence length="722" mass="81279">MNGQRRTRTGPVLGWMFLAMAILSPGWGRAARAAAFAPIALHPENPHYFLWRDKPTVLITSAEHYGAVLNRAFDYVKYLDTLQANGFNMTRTFSGAYCEPPGAFNIEKNTLAPARGDLLCPWARSDTPGYANGGNKFDLTKWDPEYFRRLSDFVAQAGRRGIVVEMVLFCPFYEDSMWELSPMNVRNNVNDIGTMPRTEVYTLKHPKLLAIQEAMVRRIVEALEGFDNLYYEICNEPYFGGVTMDWQHHIAETIASAESRFAHRHLIAQNIANKAQVVENPSPLVSIFNFHYAKPPIAVAQNYHWDRVIGDDETGFAGDDRVKPYRLEGWDFIIAGGAVFNNLDYSFAVGHEDGSARINAPGGGGPELWHQLAILRDFINGFDFIRMRPDDSVLTSDLPDGTTARALVQPGVAYAIYINGNNATRLTVDLPSGAYKAEWIDTKTGQIADAQSFTHDSGLHPLDVPPYTDDIALRIVSAQRPRQGLLFESDFETEDLKGWKTSGNAPRVTGVLARAGRQAMQTSLDRDKDKVSYRTEVSGPGADVGKEYWYGFSILLPEDYQPDGIWEIVAQWHGVPDFDIGEDWRNPVMALSTTNGRWGWVSRWDAKRNTFESGTRQYGGTQHYDLGRYRKGVWTDWVVHVKWSYGRDGFLQVWKEGDKVIDQDGPNAFNDERGPYFKMGLYKGWADADRPSDAVSRRILYHDEFRMGGAEAGYDDVAPGPR</sequence>
<dbReference type="Pfam" id="PF14099">
    <property type="entry name" value="Polysacc_lyase"/>
    <property type="match status" value="1"/>
</dbReference>
<dbReference type="InterPro" id="IPR025975">
    <property type="entry name" value="Polysacc_lyase"/>
</dbReference>
<gene>
    <name evidence="1" type="ORF">QJ522_00895</name>
</gene>
<proteinExistence type="predicted"/>
<reference evidence="1" key="1">
    <citation type="submission" date="2023-05" db="EMBL/GenBank/DDBJ databases">
        <title>Anaerotaeda fermentans gen. nov., sp. nov., a novel anaerobic planctomycete of the new family within the order Sedimentisphaerales isolated from Taman Peninsula, Russia.</title>
        <authorList>
            <person name="Khomyakova M.A."/>
            <person name="Merkel A.Y."/>
            <person name="Slobodkin A.I."/>
        </authorList>
    </citation>
    <scope>NUCLEOTIDE SEQUENCE</scope>
    <source>
        <strain evidence="1">M17dextr</strain>
    </source>
</reference>
<evidence type="ECO:0000313" key="1">
    <source>
        <dbReference type="EMBL" id="MDI6447583.1"/>
    </source>
</evidence>
<keyword evidence="2" id="KW-1185">Reference proteome</keyword>
<organism evidence="1 2">
    <name type="scientific">Anaerobaca lacustris</name>
    <dbReference type="NCBI Taxonomy" id="3044600"/>
    <lineage>
        <taxon>Bacteria</taxon>
        <taxon>Pseudomonadati</taxon>
        <taxon>Planctomycetota</taxon>
        <taxon>Phycisphaerae</taxon>
        <taxon>Sedimentisphaerales</taxon>
        <taxon>Anaerobacaceae</taxon>
        <taxon>Anaerobaca</taxon>
    </lineage>
</organism>
<dbReference type="Proteomes" id="UP001431776">
    <property type="component" value="Unassembled WGS sequence"/>
</dbReference>
<accession>A0AAW6TWX1</accession>
<dbReference type="EMBL" id="JASCXX010000001">
    <property type="protein sequence ID" value="MDI6447583.1"/>
    <property type="molecule type" value="Genomic_DNA"/>
</dbReference>
<comment type="caution">
    <text evidence="1">The sequence shown here is derived from an EMBL/GenBank/DDBJ whole genome shotgun (WGS) entry which is preliminary data.</text>
</comment>
<keyword evidence="1" id="KW-0456">Lyase</keyword>
<dbReference type="SUPFAM" id="SSF51445">
    <property type="entry name" value="(Trans)glycosidases"/>
    <property type="match status" value="1"/>
</dbReference>